<dbReference type="InterPro" id="IPR001810">
    <property type="entry name" value="F-box_dom"/>
</dbReference>
<dbReference type="PROSITE" id="PS50181">
    <property type="entry name" value="FBOX"/>
    <property type="match status" value="1"/>
</dbReference>
<dbReference type="SUPFAM" id="SSF52058">
    <property type="entry name" value="L domain-like"/>
    <property type="match status" value="1"/>
</dbReference>
<dbReference type="InterPro" id="IPR036047">
    <property type="entry name" value="F-box-like_dom_sf"/>
</dbReference>
<keyword evidence="1" id="KW-0812">Transmembrane</keyword>
<reference evidence="3" key="1">
    <citation type="submission" date="2022-02" db="EMBL/GenBank/DDBJ databases">
        <authorList>
            <person name="Henning P.M."/>
            <person name="McCubbin A.G."/>
            <person name="Shore J.S."/>
        </authorList>
    </citation>
    <scope>NUCLEOTIDE SEQUENCE</scope>
    <source>
        <strain evidence="3">F60SS</strain>
        <tissue evidence="3">Leaves</tissue>
    </source>
</reference>
<dbReference type="InterPro" id="IPR053197">
    <property type="entry name" value="F-box_SCFL_complex_component"/>
</dbReference>
<feature type="non-terminal residue" evidence="3">
    <location>
        <position position="495"/>
    </location>
</feature>
<keyword evidence="4" id="KW-1185">Reference proteome</keyword>
<dbReference type="CDD" id="cd09917">
    <property type="entry name" value="F-box_SF"/>
    <property type="match status" value="1"/>
</dbReference>
<evidence type="ECO:0000313" key="3">
    <source>
        <dbReference type="EMBL" id="KAJ4843085.1"/>
    </source>
</evidence>
<organism evidence="3 4">
    <name type="scientific">Turnera subulata</name>
    <dbReference type="NCBI Taxonomy" id="218843"/>
    <lineage>
        <taxon>Eukaryota</taxon>
        <taxon>Viridiplantae</taxon>
        <taxon>Streptophyta</taxon>
        <taxon>Embryophyta</taxon>
        <taxon>Tracheophyta</taxon>
        <taxon>Spermatophyta</taxon>
        <taxon>Magnoliopsida</taxon>
        <taxon>eudicotyledons</taxon>
        <taxon>Gunneridae</taxon>
        <taxon>Pentapetalae</taxon>
        <taxon>rosids</taxon>
        <taxon>fabids</taxon>
        <taxon>Malpighiales</taxon>
        <taxon>Passifloraceae</taxon>
        <taxon>Turnera</taxon>
    </lineage>
</organism>
<dbReference type="PANTHER" id="PTHR34223">
    <property type="entry name" value="OS11G0201299 PROTEIN"/>
    <property type="match status" value="1"/>
</dbReference>
<dbReference type="Gene3D" id="3.80.10.10">
    <property type="entry name" value="Ribonuclease Inhibitor"/>
    <property type="match status" value="1"/>
</dbReference>
<reference evidence="3" key="2">
    <citation type="journal article" date="2023" name="Plants (Basel)">
        <title>Annotation of the Turnera subulata (Passifloraceae) Draft Genome Reveals the S-Locus Evolved after the Divergence of Turneroideae from Passifloroideae in a Stepwise Manner.</title>
        <authorList>
            <person name="Henning P.M."/>
            <person name="Roalson E.H."/>
            <person name="Mir W."/>
            <person name="McCubbin A.G."/>
            <person name="Shore J.S."/>
        </authorList>
    </citation>
    <scope>NUCLEOTIDE SEQUENCE</scope>
    <source>
        <strain evidence="3">F60SS</strain>
    </source>
</reference>
<feature type="transmembrane region" description="Helical" evidence="1">
    <location>
        <begin position="415"/>
        <end position="437"/>
    </location>
</feature>
<dbReference type="PANTHER" id="PTHR34223:SF51">
    <property type="entry name" value="OS06G0556300 PROTEIN"/>
    <property type="match status" value="1"/>
</dbReference>
<dbReference type="OrthoDB" id="1848700at2759"/>
<evidence type="ECO:0000313" key="4">
    <source>
        <dbReference type="Proteomes" id="UP001141552"/>
    </source>
</evidence>
<comment type="caution">
    <text evidence="3">The sequence shown here is derived from an EMBL/GenBank/DDBJ whole genome shotgun (WGS) entry which is preliminary data.</text>
</comment>
<dbReference type="Pfam" id="PF00646">
    <property type="entry name" value="F-box"/>
    <property type="match status" value="1"/>
</dbReference>
<keyword evidence="1" id="KW-0472">Membrane</keyword>
<gene>
    <name evidence="3" type="ORF">Tsubulata_019145</name>
</gene>
<proteinExistence type="predicted"/>
<dbReference type="SUPFAM" id="SSF81383">
    <property type="entry name" value="F-box domain"/>
    <property type="match status" value="1"/>
</dbReference>
<accession>A0A9Q0G469</accession>
<name>A0A9Q0G469_9ROSI</name>
<dbReference type="EMBL" id="JAKUCV010002319">
    <property type="protein sequence ID" value="KAJ4843085.1"/>
    <property type="molecule type" value="Genomic_DNA"/>
</dbReference>
<dbReference type="InterPro" id="IPR032675">
    <property type="entry name" value="LRR_dom_sf"/>
</dbReference>
<protein>
    <recommendedName>
        <fullName evidence="2">F-box domain-containing protein</fullName>
    </recommendedName>
</protein>
<feature type="domain" description="F-box" evidence="2">
    <location>
        <begin position="27"/>
        <end position="86"/>
    </location>
</feature>
<sequence>CIYRREASRTYRPLIILKRGVGDEGGADRLSELPEDVFLKILGCLDTITKFRTCSVSKQWIKLRPSLDTKDLCIEGTYIDNFYRYFQHFMSHHRHVVKIGKFRVASTDDVYGLRLREIIDFAMDRYVDCLVLNLEPGYSPELTPGLSVRRCLKTLHLRSVIVPREGYLPPTLTGMALVNCPIYMVPYLSCSCPNLKELWLVGCQFDENSSCIRELGPKLTKLTIECTKFGAANTKISAPNLKSFSLLRHSLHDLPLVDFPSLEYAEVDASSSSSLDIDQHLPNQVYISLINLLEGLHNAKFVSLSSTVIQVLSMFLDELLYCRPCPFSRLRTLKLRMNAEEGSSILAKVMTYFLRSSPSLPPPTLDFDQPIEKGSLEILHFHCGIIHNREDSSESMLRDDKGYPYWPQWFRQDEYLLFLFYDVGYLLGGIPSMLLCMSNGVFCNRSKIQNSFLWLTPEERTTGEYSWRQQDFLNDIDDENFKKERPCKTKLTTKN</sequence>
<evidence type="ECO:0000259" key="2">
    <source>
        <dbReference type="PROSITE" id="PS50181"/>
    </source>
</evidence>
<keyword evidence="1" id="KW-1133">Transmembrane helix</keyword>
<dbReference type="Gene3D" id="1.20.1280.50">
    <property type="match status" value="1"/>
</dbReference>
<feature type="non-terminal residue" evidence="3">
    <location>
        <position position="1"/>
    </location>
</feature>
<evidence type="ECO:0000256" key="1">
    <source>
        <dbReference type="SAM" id="Phobius"/>
    </source>
</evidence>
<dbReference type="Proteomes" id="UP001141552">
    <property type="component" value="Unassembled WGS sequence"/>
</dbReference>
<dbReference type="AlphaFoldDB" id="A0A9Q0G469"/>